<protein>
    <recommendedName>
        <fullName evidence="3">Lipoprotein</fullName>
    </recommendedName>
</protein>
<sequence length="316" mass="35714">MKYFPLMSCLFVLLLLGCNEINPEGEKEVRQFVKKWNEAHTQLKAPYLGRDYMARVNYYGKERTRPQVQRDKNLLFQQFPDYTQRILNDDLVITKEAGSYLVAFTKRVNYNGIEADYPAYLSVMFRNGAFQIIREGVAKNAKDLDAPIFPSARENMAFQSENRQLFGDFNGDDISDYATVISPEISTTTKTEAGSDALISCKGACNSVITFSAKDLESITIQGAYQSQLENLKDLNNDGADEIGFWDFKPNTKTLYVFNATNGTLLTEPIVINTSVHKNLDLIDVFKKTGPSKITVTRSEQINGKWVLKSEVITLD</sequence>
<proteinExistence type="predicted"/>
<dbReference type="PROSITE" id="PS51257">
    <property type="entry name" value="PROKAR_LIPOPROTEIN"/>
    <property type="match status" value="1"/>
</dbReference>
<accession>A0A9E8SDI1</accession>
<evidence type="ECO:0000313" key="1">
    <source>
        <dbReference type="EMBL" id="WAC02463.1"/>
    </source>
</evidence>
<name>A0A9E8SDI1_9FLAO</name>
<organism evidence="1 2">
    <name type="scientific">Lacinutrix neustonica</name>
    <dbReference type="NCBI Taxonomy" id="2980107"/>
    <lineage>
        <taxon>Bacteria</taxon>
        <taxon>Pseudomonadati</taxon>
        <taxon>Bacteroidota</taxon>
        <taxon>Flavobacteriia</taxon>
        <taxon>Flavobacteriales</taxon>
        <taxon>Flavobacteriaceae</taxon>
        <taxon>Lacinutrix</taxon>
    </lineage>
</organism>
<dbReference type="InterPro" id="IPR028994">
    <property type="entry name" value="Integrin_alpha_N"/>
</dbReference>
<dbReference type="Proteomes" id="UP001164705">
    <property type="component" value="Chromosome"/>
</dbReference>
<dbReference type="KEGG" id="lnu:N7U66_01760"/>
<dbReference type="SUPFAM" id="SSF69318">
    <property type="entry name" value="Integrin alpha N-terminal domain"/>
    <property type="match status" value="1"/>
</dbReference>
<dbReference type="EMBL" id="CP113088">
    <property type="protein sequence ID" value="WAC02463.1"/>
    <property type="molecule type" value="Genomic_DNA"/>
</dbReference>
<reference evidence="1" key="1">
    <citation type="submission" date="2022-11" db="EMBL/GenBank/DDBJ databases">
        <title>Lacinutrix neustonica HL-RS19T sp. nov., isolated from the surface microlayer sample of brackish Lake Shihwa.</title>
        <authorList>
            <person name="Choi J.Y."/>
            <person name="Hwang C.Y."/>
        </authorList>
    </citation>
    <scope>NUCLEOTIDE SEQUENCE</scope>
    <source>
        <strain evidence="1">HL-RS19</strain>
    </source>
</reference>
<dbReference type="AlphaFoldDB" id="A0A9E8SDI1"/>
<keyword evidence="2" id="KW-1185">Reference proteome</keyword>
<evidence type="ECO:0008006" key="3">
    <source>
        <dbReference type="Google" id="ProtNLM"/>
    </source>
</evidence>
<evidence type="ECO:0000313" key="2">
    <source>
        <dbReference type="Proteomes" id="UP001164705"/>
    </source>
</evidence>
<gene>
    <name evidence="1" type="ORF">N7U66_01760</name>
</gene>
<dbReference type="RefSeq" id="WP_267677060.1">
    <property type="nucleotide sequence ID" value="NZ_CP113088.1"/>
</dbReference>